<dbReference type="RefSeq" id="WP_262842388.1">
    <property type="nucleotide sequence ID" value="NZ_JANZYP010000010.1"/>
</dbReference>
<organism evidence="7 8">
    <name type="scientific">Sphaerisporangium corydalis</name>
    <dbReference type="NCBI Taxonomy" id="1441875"/>
    <lineage>
        <taxon>Bacteria</taxon>
        <taxon>Bacillati</taxon>
        <taxon>Actinomycetota</taxon>
        <taxon>Actinomycetes</taxon>
        <taxon>Streptosporangiales</taxon>
        <taxon>Streptosporangiaceae</taxon>
        <taxon>Sphaerisporangium</taxon>
    </lineage>
</organism>
<evidence type="ECO:0000256" key="4">
    <source>
        <dbReference type="ARBA" id="ARBA00023163"/>
    </source>
</evidence>
<evidence type="ECO:0000259" key="6">
    <source>
        <dbReference type="PROSITE" id="PS50977"/>
    </source>
</evidence>
<dbReference type="PANTHER" id="PTHR30055">
    <property type="entry name" value="HTH-TYPE TRANSCRIPTIONAL REGULATOR RUTR"/>
    <property type="match status" value="1"/>
</dbReference>
<dbReference type="InterPro" id="IPR050109">
    <property type="entry name" value="HTH-type_TetR-like_transc_reg"/>
</dbReference>
<dbReference type="InterPro" id="IPR036271">
    <property type="entry name" value="Tet_transcr_reg_TetR-rel_C_sf"/>
</dbReference>
<dbReference type="Gene3D" id="1.10.10.60">
    <property type="entry name" value="Homeodomain-like"/>
    <property type="match status" value="1"/>
</dbReference>
<dbReference type="Pfam" id="PF02909">
    <property type="entry name" value="TetR_C_1"/>
    <property type="match status" value="1"/>
</dbReference>
<evidence type="ECO:0000313" key="7">
    <source>
        <dbReference type="EMBL" id="MFC4588765.1"/>
    </source>
</evidence>
<feature type="DNA-binding region" description="H-T-H motif" evidence="5">
    <location>
        <begin position="25"/>
        <end position="44"/>
    </location>
</feature>
<gene>
    <name evidence="7" type="ORF">ACFO8L_21935</name>
</gene>
<comment type="caution">
    <text evidence="7">The sequence shown here is derived from an EMBL/GenBank/DDBJ whole genome shotgun (WGS) entry which is preliminary data.</text>
</comment>
<evidence type="ECO:0000313" key="8">
    <source>
        <dbReference type="Proteomes" id="UP001595891"/>
    </source>
</evidence>
<dbReference type="Proteomes" id="UP001595891">
    <property type="component" value="Unassembled WGS sequence"/>
</dbReference>
<dbReference type="PRINTS" id="PR00400">
    <property type="entry name" value="TETREPRESSOR"/>
</dbReference>
<proteinExistence type="predicted"/>
<dbReference type="InterPro" id="IPR009057">
    <property type="entry name" value="Homeodomain-like_sf"/>
</dbReference>
<dbReference type="PRINTS" id="PR00455">
    <property type="entry name" value="HTHTETR"/>
</dbReference>
<sequence length="217" mass="23992">MKINAEVIAHTSLRLLNEVGLDGLTMRVVAKELDVKAPALYWHVKNKQELLDAMATLVMIEAGEGLESPRRDVSWEDWLRELCLRLRRTMLRYRDGARVVAGTHVSHPVISRSIELTLRTLMDTGFSLDDAARAMPTLLHYTIGFTIEEQARLGDAYTTGGNPYRPELIAEIIDADRHPLTAKAVGEIFTDGGDAQFVLGVTTIIAGLRATCLPAGR</sequence>
<evidence type="ECO:0000256" key="1">
    <source>
        <dbReference type="ARBA" id="ARBA00022491"/>
    </source>
</evidence>
<dbReference type="InterPro" id="IPR003012">
    <property type="entry name" value="Tet_transcr_reg_TetR"/>
</dbReference>
<dbReference type="InterPro" id="IPR001647">
    <property type="entry name" value="HTH_TetR"/>
</dbReference>
<protein>
    <submittedName>
        <fullName evidence="7">TetR/AcrR family transcriptional regulator C-terminal domain-containing protein</fullName>
    </submittedName>
</protein>
<keyword evidence="2" id="KW-0805">Transcription regulation</keyword>
<keyword evidence="3 5" id="KW-0238">DNA-binding</keyword>
<dbReference type="PROSITE" id="PS50977">
    <property type="entry name" value="HTH_TETR_2"/>
    <property type="match status" value="1"/>
</dbReference>
<dbReference type="InterPro" id="IPR004111">
    <property type="entry name" value="Repressor_TetR_C"/>
</dbReference>
<dbReference type="SUPFAM" id="SSF48498">
    <property type="entry name" value="Tetracyclin repressor-like, C-terminal domain"/>
    <property type="match status" value="1"/>
</dbReference>
<feature type="domain" description="HTH tetR-type" evidence="6">
    <location>
        <begin position="2"/>
        <end position="62"/>
    </location>
</feature>
<evidence type="ECO:0000256" key="2">
    <source>
        <dbReference type="ARBA" id="ARBA00023015"/>
    </source>
</evidence>
<name>A0ABV9EGS3_9ACTN</name>
<dbReference type="Gene3D" id="1.10.357.10">
    <property type="entry name" value="Tetracycline Repressor, domain 2"/>
    <property type="match status" value="1"/>
</dbReference>
<keyword evidence="8" id="KW-1185">Reference proteome</keyword>
<reference evidence="8" key="1">
    <citation type="journal article" date="2019" name="Int. J. Syst. Evol. Microbiol.">
        <title>The Global Catalogue of Microorganisms (GCM) 10K type strain sequencing project: providing services to taxonomists for standard genome sequencing and annotation.</title>
        <authorList>
            <consortium name="The Broad Institute Genomics Platform"/>
            <consortium name="The Broad Institute Genome Sequencing Center for Infectious Disease"/>
            <person name="Wu L."/>
            <person name="Ma J."/>
        </authorList>
    </citation>
    <scope>NUCLEOTIDE SEQUENCE [LARGE SCALE GENOMIC DNA]</scope>
    <source>
        <strain evidence="8">CCUG 49560</strain>
    </source>
</reference>
<dbReference type="Pfam" id="PF00440">
    <property type="entry name" value="TetR_N"/>
    <property type="match status" value="1"/>
</dbReference>
<dbReference type="EMBL" id="JBHSFN010000013">
    <property type="protein sequence ID" value="MFC4588765.1"/>
    <property type="molecule type" value="Genomic_DNA"/>
</dbReference>
<accession>A0ABV9EGS3</accession>
<evidence type="ECO:0000256" key="5">
    <source>
        <dbReference type="PROSITE-ProRule" id="PRU00335"/>
    </source>
</evidence>
<keyword evidence="1" id="KW-0678">Repressor</keyword>
<dbReference type="PANTHER" id="PTHR30055:SF151">
    <property type="entry name" value="TRANSCRIPTIONAL REGULATORY PROTEIN"/>
    <property type="match status" value="1"/>
</dbReference>
<evidence type="ECO:0000256" key="3">
    <source>
        <dbReference type="ARBA" id="ARBA00023125"/>
    </source>
</evidence>
<keyword evidence="4" id="KW-0804">Transcription</keyword>
<dbReference type="SUPFAM" id="SSF46689">
    <property type="entry name" value="Homeodomain-like"/>
    <property type="match status" value="1"/>
</dbReference>